<dbReference type="InterPro" id="IPR007696">
    <property type="entry name" value="DNA_mismatch_repair_MutS_core"/>
</dbReference>
<dbReference type="PANTHER" id="PTHR48466:SF2">
    <property type="entry name" value="OS10G0509000 PROTEIN"/>
    <property type="match status" value="1"/>
</dbReference>
<dbReference type="GO" id="GO:0140664">
    <property type="term" value="F:ATP-dependent DNA damage sensor activity"/>
    <property type="evidence" value="ECO:0007669"/>
    <property type="project" value="InterPro"/>
</dbReference>
<dbReference type="PROSITE" id="PS50828">
    <property type="entry name" value="SMR"/>
    <property type="match status" value="1"/>
</dbReference>
<feature type="compositionally biased region" description="Basic and acidic residues" evidence="8">
    <location>
        <begin position="757"/>
        <end position="769"/>
    </location>
</feature>
<dbReference type="SUPFAM" id="SSF48334">
    <property type="entry name" value="DNA repair protein MutS, domain III"/>
    <property type="match status" value="1"/>
</dbReference>
<dbReference type="GO" id="GO:0016887">
    <property type="term" value="F:ATP hydrolysis activity"/>
    <property type="evidence" value="ECO:0007669"/>
    <property type="project" value="InterPro"/>
</dbReference>
<evidence type="ECO:0000256" key="7">
    <source>
        <dbReference type="HAMAP-Rule" id="MF_00092"/>
    </source>
</evidence>
<feature type="region of interest" description="Disordered" evidence="8">
    <location>
        <begin position="549"/>
        <end position="570"/>
    </location>
</feature>
<dbReference type="InterPro" id="IPR036187">
    <property type="entry name" value="DNA_mismatch_repair_MutS_sf"/>
</dbReference>
<sequence>MDPSRHALAALEFHRVLDIVAGYTTSEPGAESVRGLEPLPDRDAVYAALDRVDEMVSWLIRDEGWAPPHIPELGSALERLHIEGTVWTEPQLAKTLRLIESARQVRRSVLPHAADFPGLGAVADGLIKDEELQTRLAGAIDLETEKLKDSASAELKRLRRGIRNARSDLVRQLESIIAGLPDRFVVADASVTIRGDRYCIPVRREGRSEVGGIVHDESASGATLFIEPAAAIEPMNDLRELQISEGREVERILRELTDALRPRASELEDSFDRLVIIDSLFARGRYALARGCARPQLVDRGAHGYRVIHGRHPLLLESPEPLVPFDLAMHPGEHTLLVTGPNAGGKTVLLKAVGLVSAMAQAGILPPVGPGSQIPVFTGIFADIGDEQSIDASLSTFTAHLRNIQEILDRAEPESLCLIDEIGGATDPIEGAALARAVLIELAQRECMTLATSHLGELKSLPAEHAGIVNAGLAFDAGELRPLYRLIKGRPGRSYALAMAERVGFPGDVVEAARSSLSQEELDTARLLAELEAKEAELDERIAELEQRERELESRSEAQKREAAELKEQQRALEREAHERAREFLLDARRKLDEAMKADREAARQARRELEARLREHSRALRSRGPEREAGDGAAFEAGDRVWVSTMEREGRVVERRGKDVVVEMGGVKLQLSPTVLSKKGEPKKKAETGGHDSGDEPDARHEIDLRGMVAEEARMEVIRAVDAAVLAGLGQLRIIHGKGTGVLRETVTEQVRGDKRVKSHRLGDRHEGGSGVTILELES</sequence>
<evidence type="ECO:0000256" key="8">
    <source>
        <dbReference type="SAM" id="MobiDB-lite"/>
    </source>
</evidence>
<comment type="similarity">
    <text evidence="7">Belongs to the DNA mismatch repair MutS family. MutS2 subfamily.</text>
</comment>
<proteinExistence type="inferred from homology"/>
<dbReference type="GO" id="GO:0045910">
    <property type="term" value="P:negative regulation of DNA recombination"/>
    <property type="evidence" value="ECO:0007669"/>
    <property type="project" value="InterPro"/>
</dbReference>
<dbReference type="InterPro" id="IPR027417">
    <property type="entry name" value="P-loop_NTPase"/>
</dbReference>
<comment type="caution">
    <text evidence="10">The sequence shown here is derived from an EMBL/GenBank/DDBJ whole genome shotgun (WGS) entry which is preliminary data.</text>
</comment>
<dbReference type="Gene3D" id="3.40.50.300">
    <property type="entry name" value="P-loop containing nucleotide triphosphate hydrolases"/>
    <property type="match status" value="1"/>
</dbReference>
<feature type="binding site" evidence="7">
    <location>
        <begin position="340"/>
        <end position="347"/>
    </location>
    <ligand>
        <name>ATP</name>
        <dbReference type="ChEBI" id="CHEBI:30616"/>
    </ligand>
</feature>
<evidence type="ECO:0000256" key="3">
    <source>
        <dbReference type="ARBA" id="ARBA00022801"/>
    </source>
</evidence>
<feature type="region of interest" description="Disordered" evidence="8">
    <location>
        <begin position="757"/>
        <end position="780"/>
    </location>
</feature>
<dbReference type="Gene3D" id="3.30.1370.110">
    <property type="match status" value="1"/>
</dbReference>
<gene>
    <name evidence="7" type="primary">mutS2</name>
    <name evidence="7" type="synonym">rqcU</name>
    <name evidence="10" type="ORF">GWO12_15855</name>
</gene>
<evidence type="ECO:0000313" key="11">
    <source>
        <dbReference type="Proteomes" id="UP000702544"/>
    </source>
</evidence>
<dbReference type="GO" id="GO:0005524">
    <property type="term" value="F:ATP binding"/>
    <property type="evidence" value="ECO:0007669"/>
    <property type="project" value="UniProtKB-UniRule"/>
</dbReference>
<dbReference type="SUPFAM" id="SSF52540">
    <property type="entry name" value="P-loop containing nucleoside triphosphate hydrolases"/>
    <property type="match status" value="1"/>
</dbReference>
<keyword evidence="7 10" id="KW-0255">Endonuclease</keyword>
<keyword evidence="1 7" id="KW-0699">rRNA-binding</keyword>
<dbReference type="EC" id="3.1.-.-" evidence="7"/>
<name>A0AAE4ZDK3_9BACT</name>
<dbReference type="EC" id="3.6.4.-" evidence="7"/>
<evidence type="ECO:0000256" key="5">
    <source>
        <dbReference type="ARBA" id="ARBA00022884"/>
    </source>
</evidence>
<dbReference type="Pfam" id="PF01713">
    <property type="entry name" value="Smr"/>
    <property type="match status" value="1"/>
</dbReference>
<dbReference type="InterPro" id="IPR045076">
    <property type="entry name" value="MutS"/>
</dbReference>
<keyword evidence="7" id="KW-0540">Nuclease</keyword>
<dbReference type="GO" id="GO:0043023">
    <property type="term" value="F:ribosomal large subunit binding"/>
    <property type="evidence" value="ECO:0007669"/>
    <property type="project" value="UniProtKB-UniRule"/>
</dbReference>
<dbReference type="SMART" id="SM00534">
    <property type="entry name" value="MUTSac"/>
    <property type="match status" value="1"/>
</dbReference>
<dbReference type="NCBIfam" id="TIGR01069">
    <property type="entry name" value="mutS2"/>
    <property type="match status" value="1"/>
</dbReference>
<dbReference type="FunFam" id="3.40.50.300:FF:000830">
    <property type="entry name" value="Endonuclease MutS2"/>
    <property type="match status" value="1"/>
</dbReference>
<comment type="subunit">
    <text evidence="7">Homodimer. Binds to stalled ribosomes, contacting rRNA.</text>
</comment>
<evidence type="ECO:0000256" key="1">
    <source>
        <dbReference type="ARBA" id="ARBA00022730"/>
    </source>
</evidence>
<dbReference type="SMART" id="SM00463">
    <property type="entry name" value="SMR"/>
    <property type="match status" value="1"/>
</dbReference>
<dbReference type="InterPro" id="IPR036063">
    <property type="entry name" value="Smr_dom_sf"/>
</dbReference>
<dbReference type="InterPro" id="IPR000432">
    <property type="entry name" value="DNA_mismatch_repair_MutS_C"/>
</dbReference>
<protein>
    <recommendedName>
        <fullName evidence="7">Endonuclease MutS2</fullName>
        <ecNumber evidence="7">3.1.-.-</ecNumber>
    </recommendedName>
    <alternativeName>
        <fullName evidence="7">Ribosome-associated protein quality control-upstream factor</fullName>
        <shortName evidence="7">RQC-upstream factor</shortName>
        <shortName evidence="7">RqcU</shortName>
        <ecNumber evidence="7">3.6.4.-</ecNumber>
    </alternativeName>
</protein>
<feature type="domain" description="Smr" evidence="9">
    <location>
        <begin position="704"/>
        <end position="779"/>
    </location>
</feature>
<evidence type="ECO:0000256" key="4">
    <source>
        <dbReference type="ARBA" id="ARBA00022840"/>
    </source>
</evidence>
<dbReference type="HAMAP" id="MF_00092">
    <property type="entry name" value="MutS2"/>
    <property type="match status" value="1"/>
</dbReference>
<evidence type="ECO:0000313" key="10">
    <source>
        <dbReference type="EMBL" id="NIR76555.1"/>
    </source>
</evidence>
<keyword evidence="2 7" id="KW-0547">Nucleotide-binding</keyword>
<dbReference type="SUPFAM" id="SSF160443">
    <property type="entry name" value="SMR domain-like"/>
    <property type="match status" value="1"/>
</dbReference>
<evidence type="ECO:0000256" key="2">
    <source>
        <dbReference type="ARBA" id="ARBA00022741"/>
    </source>
</evidence>
<comment type="function">
    <text evidence="7">Acts as a ribosome collision sensor, splitting the ribosome into its 2 subunits. Detects stalled/collided 70S ribosomes which it binds and splits by an ATP-hydrolysis driven conformational change. Acts upstream of the ribosome quality control system (RQC), a ribosome-associated complex that mediates the extraction of incompletely synthesized nascent chains from stalled ribosomes and their subsequent degradation. Probably generates substrates for RQC.</text>
</comment>
<keyword evidence="5 7" id="KW-0694">RNA-binding</keyword>
<keyword evidence="4 7" id="KW-0067">ATP-binding</keyword>
<dbReference type="PANTHER" id="PTHR48466">
    <property type="entry name" value="OS10G0509000 PROTEIN-RELATED"/>
    <property type="match status" value="1"/>
</dbReference>
<dbReference type="Proteomes" id="UP000702544">
    <property type="component" value="Unassembled WGS sequence"/>
</dbReference>
<evidence type="ECO:0000256" key="6">
    <source>
        <dbReference type="ARBA" id="ARBA00023125"/>
    </source>
</evidence>
<dbReference type="GO" id="GO:0004519">
    <property type="term" value="F:endonuclease activity"/>
    <property type="evidence" value="ECO:0007669"/>
    <property type="project" value="UniProtKB-UniRule"/>
</dbReference>
<dbReference type="GO" id="GO:0030983">
    <property type="term" value="F:mismatched DNA binding"/>
    <property type="evidence" value="ECO:0007669"/>
    <property type="project" value="InterPro"/>
</dbReference>
<comment type="function">
    <text evidence="7">Endonuclease that is involved in the suppression of homologous recombination and thus may have a key role in the control of bacterial genetic diversity.</text>
</comment>
<keyword evidence="3 7" id="KW-0378">Hydrolase</keyword>
<dbReference type="GO" id="GO:0072344">
    <property type="term" value="P:rescue of stalled ribosome"/>
    <property type="evidence" value="ECO:0007669"/>
    <property type="project" value="UniProtKB-UniRule"/>
</dbReference>
<dbReference type="AlphaFoldDB" id="A0AAE4ZDK3"/>
<dbReference type="PIRSF" id="PIRSF005814">
    <property type="entry name" value="MutS_YshD"/>
    <property type="match status" value="1"/>
</dbReference>
<organism evidence="10 11">
    <name type="scientific">Candidatus Kutchimonas denitrificans</name>
    <dbReference type="NCBI Taxonomy" id="3056748"/>
    <lineage>
        <taxon>Bacteria</taxon>
        <taxon>Pseudomonadati</taxon>
        <taxon>Gemmatimonadota</taxon>
        <taxon>Gemmatimonadia</taxon>
        <taxon>Candidatus Palauibacterales</taxon>
        <taxon>Candidatus Palauibacteraceae</taxon>
        <taxon>Candidatus Kutchimonas</taxon>
    </lineage>
</organism>
<dbReference type="EMBL" id="JAACAK010000133">
    <property type="protein sequence ID" value="NIR76555.1"/>
    <property type="molecule type" value="Genomic_DNA"/>
</dbReference>
<feature type="region of interest" description="Disordered" evidence="8">
    <location>
        <begin position="674"/>
        <end position="702"/>
    </location>
</feature>
<dbReference type="GO" id="GO:0019843">
    <property type="term" value="F:rRNA binding"/>
    <property type="evidence" value="ECO:0007669"/>
    <property type="project" value="UniProtKB-UniRule"/>
</dbReference>
<reference evidence="10 11" key="1">
    <citation type="submission" date="2020-01" db="EMBL/GenBank/DDBJ databases">
        <title>Genomes assembled from Gulf of Kutch pelagic sediment metagenomes.</title>
        <authorList>
            <person name="Chandrashekar M."/>
            <person name="Mahajan M.S."/>
            <person name="Dave K.J."/>
            <person name="Vatsa P."/>
            <person name="Nathani N.M."/>
        </authorList>
    </citation>
    <scope>NUCLEOTIDE SEQUENCE [LARGE SCALE GENOMIC DNA]</scope>
    <source>
        <strain evidence="10">KS3-K002</strain>
    </source>
</reference>
<dbReference type="InterPro" id="IPR005747">
    <property type="entry name" value="MutS2"/>
</dbReference>
<evidence type="ECO:0000259" key="9">
    <source>
        <dbReference type="PROSITE" id="PS50828"/>
    </source>
</evidence>
<feature type="compositionally biased region" description="Basic and acidic residues" evidence="8">
    <location>
        <begin position="679"/>
        <end position="702"/>
    </location>
</feature>
<dbReference type="InterPro" id="IPR002625">
    <property type="entry name" value="Smr_dom"/>
</dbReference>
<keyword evidence="6 7" id="KW-0238">DNA-binding</keyword>
<dbReference type="Pfam" id="PF00488">
    <property type="entry name" value="MutS_V"/>
    <property type="match status" value="1"/>
</dbReference>
<dbReference type="SMART" id="SM00533">
    <property type="entry name" value="MUTSd"/>
    <property type="match status" value="1"/>
</dbReference>
<accession>A0AAE4ZDK3</accession>
<dbReference type="GO" id="GO:0006298">
    <property type="term" value="P:mismatch repair"/>
    <property type="evidence" value="ECO:0007669"/>
    <property type="project" value="InterPro"/>
</dbReference>